<sequence>MHKIWKLAFFYITYYKKQTIALFFGIVMSIALIVGIGCMMQSGTRANLQRTKQIYGDWHFRIRDSESRFSDFIKHMNGKGYKVDKYGVLVVKKTVDTPKLLTFCYGDDNYMKMMNRKLIKGHYPEKNGEVALDAHTITNLDLGDTIGEKVVIDGDSYTLCGIVNNEWNPNVADYKIFVSKDMDFEKDTHHLRLLYLKFDERTGVFDQFLAFSRRFNFDYKKGTARNDEVTSFVGGHSRVSVIDIIKAGLLLREGRFTYIWAQLNEFYHLSQNSILIALGIFGAFIVYSIFQVSIMKRLSQYSVMQVLGLENKHIFQVLLSELSMIFIAGYIVGSILGLGIARIIYSSIGKIFVDQTIGVEHSSALIAQHVDSTDSVVAQVKVQAGQFFVSKEVMIGSAIFMAVMIVIISFCLVHKMNHLTLQQMIHQNGNIKSRRRKIYSIHNTNMTSVLTNKFMLGRLRNFVTLVIALSIGGCIFIGTTYVTDNTKRHNELTFKADDGLNSDIQVYENSDELGDGINQKSAEAIQNISGVSNANPVTYTLGEIPLAKGILKWKSYFPETAHLKNFKQEPEITEKYNGQITEEKDGSNRLKVNVYGYDNNMLQTLKDYTLDGTINSAALAKNNGVILKTLMDGQGNYNGIDIKPGDKITVKVPKYGKLPQEVLKFKSSYDNYIEKDFIVAAIVSRPLAKNNYFIGDDGTNNVDIIMTNKQMQENFGIKDYNNISIQLSKNANVQQISGELGHIAEDIKNCTVKDYTKLINQENEFLQQKIFFFYGIAAVIMMISILHIMNSIQYIIASRRREFGIIRAMGITDSGFMKMLLKEGLRYGVYASIVMVALYFIEQKVLYNIMVHVYRYLQVNRAMPVLVVLAMCMANIAICIVTVLLSGKSILNESIIEEIV</sequence>
<dbReference type="Pfam" id="PF02687">
    <property type="entry name" value="FtsX"/>
    <property type="match status" value="2"/>
</dbReference>
<dbReference type="AlphaFoldDB" id="A0A1V4IPP5"/>
<dbReference type="InterPro" id="IPR003838">
    <property type="entry name" value="ABC3_permease_C"/>
</dbReference>
<keyword evidence="10" id="KW-1185">Reference proteome</keyword>
<evidence type="ECO:0000256" key="2">
    <source>
        <dbReference type="ARBA" id="ARBA00022475"/>
    </source>
</evidence>
<feature type="transmembrane region" description="Helical" evidence="7">
    <location>
        <begin position="274"/>
        <end position="294"/>
    </location>
</feature>
<feature type="transmembrane region" description="Helical" evidence="7">
    <location>
        <begin position="20"/>
        <end position="42"/>
    </location>
</feature>
<feature type="transmembrane region" description="Helical" evidence="7">
    <location>
        <begin position="861"/>
        <end position="885"/>
    </location>
</feature>
<comment type="caution">
    <text evidence="9">The sequence shown here is derived from an EMBL/GenBank/DDBJ whole genome shotgun (WGS) entry which is preliminary data.</text>
</comment>
<feature type="transmembrane region" description="Helical" evidence="7">
    <location>
        <begin position="322"/>
        <end position="345"/>
    </location>
</feature>
<keyword evidence="2" id="KW-1003">Cell membrane</keyword>
<organism evidence="9 10">
    <name type="scientific">Clostridium oryzae</name>
    <dbReference type="NCBI Taxonomy" id="1450648"/>
    <lineage>
        <taxon>Bacteria</taxon>
        <taxon>Bacillati</taxon>
        <taxon>Bacillota</taxon>
        <taxon>Clostridia</taxon>
        <taxon>Eubacteriales</taxon>
        <taxon>Clostridiaceae</taxon>
        <taxon>Clostridium</taxon>
    </lineage>
</organism>
<evidence type="ECO:0000256" key="3">
    <source>
        <dbReference type="ARBA" id="ARBA00022692"/>
    </source>
</evidence>
<feature type="domain" description="ABC3 transporter permease C-terminal" evidence="8">
    <location>
        <begin position="776"/>
        <end position="894"/>
    </location>
</feature>
<feature type="transmembrane region" description="Helical" evidence="7">
    <location>
        <begin position="462"/>
        <end position="482"/>
    </location>
</feature>
<evidence type="ECO:0000256" key="7">
    <source>
        <dbReference type="SAM" id="Phobius"/>
    </source>
</evidence>
<evidence type="ECO:0000256" key="5">
    <source>
        <dbReference type="ARBA" id="ARBA00023136"/>
    </source>
</evidence>
<dbReference type="PANTHER" id="PTHR30572:SF4">
    <property type="entry name" value="ABC TRANSPORTER PERMEASE YTRF"/>
    <property type="match status" value="1"/>
</dbReference>
<dbReference type="PANTHER" id="PTHR30572">
    <property type="entry name" value="MEMBRANE COMPONENT OF TRANSPORTER-RELATED"/>
    <property type="match status" value="1"/>
</dbReference>
<dbReference type="GO" id="GO:0022857">
    <property type="term" value="F:transmembrane transporter activity"/>
    <property type="evidence" value="ECO:0007669"/>
    <property type="project" value="TreeGrafter"/>
</dbReference>
<evidence type="ECO:0000256" key="1">
    <source>
        <dbReference type="ARBA" id="ARBA00004651"/>
    </source>
</evidence>
<name>A0A1V4IPP5_9CLOT</name>
<gene>
    <name evidence="9" type="ORF">CLORY_23030</name>
</gene>
<proteinExistence type="inferred from homology"/>
<keyword evidence="4 7" id="KW-1133">Transmembrane helix</keyword>
<evidence type="ECO:0000313" key="10">
    <source>
        <dbReference type="Proteomes" id="UP000190080"/>
    </source>
</evidence>
<feature type="transmembrane region" description="Helical" evidence="7">
    <location>
        <begin position="771"/>
        <end position="797"/>
    </location>
</feature>
<protein>
    <submittedName>
        <fullName evidence="9">FtsX-like permease family protein</fullName>
    </submittedName>
</protein>
<comment type="similarity">
    <text evidence="6">Belongs to the ABC-4 integral membrane protein family.</text>
</comment>
<evidence type="ECO:0000256" key="6">
    <source>
        <dbReference type="ARBA" id="ARBA00038076"/>
    </source>
</evidence>
<dbReference type="InterPro" id="IPR050250">
    <property type="entry name" value="Macrolide_Exporter_MacB"/>
</dbReference>
<accession>A0A1V4IPP5</accession>
<evidence type="ECO:0000259" key="8">
    <source>
        <dbReference type="Pfam" id="PF02687"/>
    </source>
</evidence>
<comment type="subcellular location">
    <subcellularLocation>
        <location evidence="1">Cell membrane</location>
        <topology evidence="1">Multi-pass membrane protein</topology>
    </subcellularLocation>
</comment>
<evidence type="ECO:0000313" key="9">
    <source>
        <dbReference type="EMBL" id="OPJ61437.1"/>
    </source>
</evidence>
<reference evidence="9 10" key="1">
    <citation type="submission" date="2017-03" db="EMBL/GenBank/DDBJ databases">
        <title>Genome sequence of Clostridium oryzae DSM 28571.</title>
        <authorList>
            <person name="Poehlein A."/>
            <person name="Daniel R."/>
        </authorList>
    </citation>
    <scope>NUCLEOTIDE SEQUENCE [LARGE SCALE GENOMIC DNA]</scope>
    <source>
        <strain evidence="9 10">DSM 28571</strain>
    </source>
</reference>
<dbReference type="GO" id="GO:0005886">
    <property type="term" value="C:plasma membrane"/>
    <property type="evidence" value="ECO:0007669"/>
    <property type="project" value="UniProtKB-SubCell"/>
</dbReference>
<dbReference type="Proteomes" id="UP000190080">
    <property type="component" value="Unassembled WGS sequence"/>
</dbReference>
<feature type="domain" description="ABC3 transporter permease C-terminal" evidence="8">
    <location>
        <begin position="273"/>
        <end position="416"/>
    </location>
</feature>
<dbReference type="RefSeq" id="WP_169911602.1">
    <property type="nucleotide sequence ID" value="NZ_MZGV01000022.1"/>
</dbReference>
<keyword evidence="5 7" id="KW-0472">Membrane</keyword>
<evidence type="ECO:0000256" key="4">
    <source>
        <dbReference type="ARBA" id="ARBA00022989"/>
    </source>
</evidence>
<keyword evidence="3 7" id="KW-0812">Transmembrane</keyword>
<dbReference type="EMBL" id="MZGV01000022">
    <property type="protein sequence ID" value="OPJ61437.1"/>
    <property type="molecule type" value="Genomic_DNA"/>
</dbReference>
<feature type="transmembrane region" description="Helical" evidence="7">
    <location>
        <begin position="393"/>
        <end position="413"/>
    </location>
</feature>
<feature type="transmembrane region" description="Helical" evidence="7">
    <location>
        <begin position="824"/>
        <end position="841"/>
    </location>
</feature>
<dbReference type="STRING" id="1450648.CLORY_23030"/>